<comment type="caution">
    <text evidence="6">The sequence shown here is derived from an EMBL/GenBank/DDBJ whole genome shotgun (WGS) entry which is preliminary data.</text>
</comment>
<keyword evidence="5" id="KW-0325">Glycoprotein</keyword>
<organism evidence="6 7">
    <name type="scientific">Araneus ventricosus</name>
    <name type="common">Orbweaver spider</name>
    <name type="synonym">Epeira ventricosa</name>
    <dbReference type="NCBI Taxonomy" id="182803"/>
    <lineage>
        <taxon>Eukaryota</taxon>
        <taxon>Metazoa</taxon>
        <taxon>Ecdysozoa</taxon>
        <taxon>Arthropoda</taxon>
        <taxon>Chelicerata</taxon>
        <taxon>Arachnida</taxon>
        <taxon>Araneae</taxon>
        <taxon>Araneomorphae</taxon>
        <taxon>Entelegynae</taxon>
        <taxon>Araneoidea</taxon>
        <taxon>Araneidae</taxon>
        <taxon>Araneus</taxon>
    </lineage>
</organism>
<gene>
    <name evidence="6" type="ORF">AVEN_165994_1</name>
</gene>
<evidence type="ECO:0000256" key="2">
    <source>
        <dbReference type="ARBA" id="ARBA00022670"/>
    </source>
</evidence>
<dbReference type="Pfam" id="PF05577">
    <property type="entry name" value="Peptidase_S28"/>
    <property type="match status" value="1"/>
</dbReference>
<evidence type="ECO:0000256" key="3">
    <source>
        <dbReference type="ARBA" id="ARBA00022729"/>
    </source>
</evidence>
<accession>A0A4Y2TSF0</accession>
<dbReference type="EMBL" id="BGPR01030818">
    <property type="protein sequence ID" value="GBO03563.1"/>
    <property type="molecule type" value="Genomic_DNA"/>
</dbReference>
<dbReference type="Proteomes" id="UP000499080">
    <property type="component" value="Unassembled WGS sequence"/>
</dbReference>
<dbReference type="InterPro" id="IPR008758">
    <property type="entry name" value="Peptidase_S28"/>
</dbReference>
<comment type="similarity">
    <text evidence="1">Belongs to the peptidase S28 family.</text>
</comment>
<dbReference type="GO" id="GO:0008239">
    <property type="term" value="F:dipeptidyl-peptidase activity"/>
    <property type="evidence" value="ECO:0007669"/>
    <property type="project" value="TreeGrafter"/>
</dbReference>
<dbReference type="GO" id="GO:0070008">
    <property type="term" value="F:serine-type exopeptidase activity"/>
    <property type="evidence" value="ECO:0007669"/>
    <property type="project" value="InterPro"/>
</dbReference>
<evidence type="ECO:0000313" key="7">
    <source>
        <dbReference type="Proteomes" id="UP000499080"/>
    </source>
</evidence>
<keyword evidence="3" id="KW-0732">Signal</keyword>
<evidence type="ECO:0000313" key="6">
    <source>
        <dbReference type="EMBL" id="GBO03563.1"/>
    </source>
</evidence>
<name>A0A4Y2TSF0_ARAVE</name>
<dbReference type="AlphaFoldDB" id="A0A4Y2TSF0"/>
<evidence type="ECO:0000256" key="5">
    <source>
        <dbReference type="ARBA" id="ARBA00023180"/>
    </source>
</evidence>
<dbReference type="Gene3D" id="3.40.50.1820">
    <property type="entry name" value="alpha/beta hydrolase"/>
    <property type="match status" value="1"/>
</dbReference>
<evidence type="ECO:0000256" key="4">
    <source>
        <dbReference type="ARBA" id="ARBA00022801"/>
    </source>
</evidence>
<reference evidence="6 7" key="1">
    <citation type="journal article" date="2019" name="Sci. Rep.">
        <title>Orb-weaving spider Araneus ventricosus genome elucidates the spidroin gene catalogue.</title>
        <authorList>
            <person name="Kono N."/>
            <person name="Nakamura H."/>
            <person name="Ohtoshi R."/>
            <person name="Moran D.A.P."/>
            <person name="Shinohara A."/>
            <person name="Yoshida Y."/>
            <person name="Fujiwara M."/>
            <person name="Mori M."/>
            <person name="Tomita M."/>
            <person name="Arakawa K."/>
        </authorList>
    </citation>
    <scope>NUCLEOTIDE SEQUENCE [LARGE SCALE GENOMIC DNA]</scope>
</reference>
<sequence length="89" mass="10346">MTENGSLFLSCTCESLEYEEHYITQQVDHFGFSTDKTYEQRYLANYKYYNPENGSIFFYTGNEGGIEVFVNNTADVPRSLDNSDNRIEN</sequence>
<evidence type="ECO:0000256" key="1">
    <source>
        <dbReference type="ARBA" id="ARBA00011079"/>
    </source>
</evidence>
<dbReference type="GO" id="GO:0006508">
    <property type="term" value="P:proteolysis"/>
    <property type="evidence" value="ECO:0007669"/>
    <property type="project" value="UniProtKB-KW"/>
</dbReference>
<dbReference type="InterPro" id="IPR029058">
    <property type="entry name" value="AB_hydrolase_fold"/>
</dbReference>
<dbReference type="OrthoDB" id="2130629at2759"/>
<proteinExistence type="inferred from homology"/>
<protein>
    <submittedName>
        <fullName evidence="6">Uncharacterized protein</fullName>
    </submittedName>
</protein>
<keyword evidence="7" id="KW-1185">Reference proteome</keyword>
<keyword evidence="4" id="KW-0378">Hydrolase</keyword>
<dbReference type="PANTHER" id="PTHR11010:SF120">
    <property type="entry name" value="LYSOSOMAL PRO-X CARBOXYPEPTIDASE"/>
    <property type="match status" value="1"/>
</dbReference>
<dbReference type="PANTHER" id="PTHR11010">
    <property type="entry name" value="PROTEASE S28 PRO-X CARBOXYPEPTIDASE-RELATED"/>
    <property type="match status" value="1"/>
</dbReference>
<keyword evidence="2" id="KW-0645">Protease</keyword>